<feature type="transmembrane region" description="Helical" evidence="9">
    <location>
        <begin position="75"/>
        <end position="95"/>
    </location>
</feature>
<dbReference type="InterPro" id="IPR043128">
    <property type="entry name" value="Rev_trsase/Diguanyl_cyclase"/>
</dbReference>
<dbReference type="SMART" id="SM01079">
    <property type="entry name" value="CHASE"/>
    <property type="match status" value="1"/>
</dbReference>
<dbReference type="Gene3D" id="3.30.450.20">
    <property type="entry name" value="PAS domain"/>
    <property type="match status" value="1"/>
</dbReference>
<feature type="domain" description="GGDEF" evidence="11">
    <location>
        <begin position="832"/>
        <end position="966"/>
    </location>
</feature>
<sequence>MDGKVYYRTVTYLIGGVCSLMGLLDLFAWYFNPHLSVNLPGYIFMRPGTALGFILSGLSLICLNKKLLQTSRILSCFLLLSSGLVLYEHIINVNLGIDVFFIKIFVLDPTQYPGSAAPGVALSFIITALCFLIVSFNFSTNWLWLSLFGVFFILSLGFIAAADHFIDFTTRFGVGRWMKISISTAVGLILLSLGIISYINSKNIKHSRISLPLITVFVILNITILGWQFTKKNQENSLNMLLELKVENVEDVIESHLQELTSYFSRIAQRWLSNQTTSESEWHTDVMHYIHDQPGFRAIEWVDNKYNVRWITPEEGNEQIKRYNLYNDISRRKELLKSLEKNELQMSSQFELDGQEKIFLLLSPLHKDNHFQGFMVGILDIETFLEEILKKMDIQGYNLSIYDSSGLLYTNARDNKFYSSWQHTIILPTYGQTWKISLWPSIELYEQVITSFFPAMILIIGVIMAVLSGFLIYTLQVIRANSEKLKRAQVELANARERLQGIIEGSNDLVAAIDLNYNFIAFNTMYKCEIYRIFKIDLEIGMNFSVLLQKMSAENQTKSMSLWKKAIKGSAFTVIESFKDKRYDGLDFEIHYNPIHDSDGNLIGASHFAINVHQRIQNERKLEESKIELENLVKSLEMQNKELELLKELMSLLQSSLSMDDAIEIIKNYSKRILSGTSGIVYLISSDNLNVISRVLSWGEPVSNLFLFTSKDCLSLLRHQSYYISDTIEGLLCNHIKKAGKKPKSYACFPLLAQNEMLGLFYVEFGVNTDNQRLIALAQIISEQSALSLYNIKLHDVLKTQSTQDSLTGIYNRRFFEEYLQKEILKSKDCPFTFALLLIDIDYFKKVNDTYGHLIGDQVLFEFATKIRQICREDDLVCRWGGEEFMIYLRTSNLEHAKTKAEALRESIEKLTIEINKEEPISVTISIGIAFYPYDGKRVDDLISKADEALYQAKKMGRNKVVASSSVNQNRNH</sequence>
<evidence type="ECO:0000259" key="11">
    <source>
        <dbReference type="PROSITE" id="PS50887"/>
    </source>
</evidence>
<name>A0A317U1Z6_9GAMM</name>
<dbReference type="GO" id="GO:0005886">
    <property type="term" value="C:plasma membrane"/>
    <property type="evidence" value="ECO:0007669"/>
    <property type="project" value="TreeGrafter"/>
</dbReference>
<dbReference type="GO" id="GO:0052621">
    <property type="term" value="F:diguanylate cyclase activity"/>
    <property type="evidence" value="ECO:0007669"/>
    <property type="project" value="UniProtKB-EC"/>
</dbReference>
<evidence type="ECO:0000313" key="12">
    <source>
        <dbReference type="EMBL" id="PWY55258.1"/>
    </source>
</evidence>
<keyword evidence="8" id="KW-0175">Coiled coil</keyword>
<comment type="caution">
    <text evidence="12">The sequence shown here is derived from an EMBL/GenBank/DDBJ whole genome shotgun (WGS) entry which is preliminary data.</text>
</comment>
<evidence type="ECO:0000256" key="4">
    <source>
        <dbReference type="ARBA" id="ARBA00022692"/>
    </source>
</evidence>
<reference evidence="13 15" key="2">
    <citation type="submission" date="2018-12" db="EMBL/GenBank/DDBJ databases">
        <title>Legionella sp,whole genome shotgun sequence.</title>
        <authorList>
            <person name="Wu H."/>
        </authorList>
    </citation>
    <scope>NUCLEOTIDE SEQUENCE [LARGE SCALE GENOMIC DNA]</scope>
    <source>
        <strain evidence="13">Km489</strain>
        <strain evidence="15">km489</strain>
    </source>
</reference>
<feature type="transmembrane region" description="Helical" evidence="9">
    <location>
        <begin position="115"/>
        <end position="135"/>
    </location>
</feature>
<dbReference type="EMBL" id="RZGX01000010">
    <property type="protein sequence ID" value="RUR22821.1"/>
    <property type="molecule type" value="Genomic_DNA"/>
</dbReference>
<evidence type="ECO:0000259" key="10">
    <source>
        <dbReference type="PROSITE" id="PS50839"/>
    </source>
</evidence>
<keyword evidence="6 9" id="KW-0472">Membrane</keyword>
<dbReference type="GO" id="GO:1902201">
    <property type="term" value="P:negative regulation of bacterial-type flagellum-dependent cell motility"/>
    <property type="evidence" value="ECO:0007669"/>
    <property type="project" value="TreeGrafter"/>
</dbReference>
<comment type="catalytic activity">
    <reaction evidence="7">
        <text>2 GTP = 3',3'-c-di-GMP + 2 diphosphate</text>
        <dbReference type="Rhea" id="RHEA:24898"/>
        <dbReference type="ChEBI" id="CHEBI:33019"/>
        <dbReference type="ChEBI" id="CHEBI:37565"/>
        <dbReference type="ChEBI" id="CHEBI:58805"/>
        <dbReference type="EC" id="2.7.7.65"/>
    </reaction>
</comment>
<keyword evidence="4 9" id="KW-0812">Transmembrane</keyword>
<dbReference type="FunFam" id="3.30.70.270:FF:000001">
    <property type="entry name" value="Diguanylate cyclase domain protein"/>
    <property type="match status" value="1"/>
</dbReference>
<evidence type="ECO:0000256" key="1">
    <source>
        <dbReference type="ARBA" id="ARBA00001946"/>
    </source>
</evidence>
<dbReference type="EMBL" id="QHJG01000020">
    <property type="protein sequence ID" value="PWY55258.1"/>
    <property type="molecule type" value="Genomic_DNA"/>
</dbReference>
<evidence type="ECO:0000256" key="3">
    <source>
        <dbReference type="ARBA" id="ARBA00012528"/>
    </source>
</evidence>
<dbReference type="Pfam" id="PF03924">
    <property type="entry name" value="CHASE"/>
    <property type="match status" value="1"/>
</dbReference>
<dbReference type="PANTHER" id="PTHR45138:SF9">
    <property type="entry name" value="DIGUANYLATE CYCLASE DGCM-RELATED"/>
    <property type="match status" value="1"/>
</dbReference>
<dbReference type="Gene3D" id="3.30.450.40">
    <property type="match status" value="1"/>
</dbReference>
<dbReference type="RefSeq" id="WP_110142977.1">
    <property type="nucleotide sequence ID" value="NZ_QHJG01000020.1"/>
</dbReference>
<dbReference type="AlphaFoldDB" id="A0A317U1Z6"/>
<dbReference type="InterPro" id="IPR042240">
    <property type="entry name" value="CHASE_sf"/>
</dbReference>
<dbReference type="CDD" id="cd01949">
    <property type="entry name" value="GGDEF"/>
    <property type="match status" value="1"/>
</dbReference>
<feature type="transmembrane region" description="Helical" evidence="9">
    <location>
        <begin position="43"/>
        <end position="63"/>
    </location>
</feature>
<feature type="coiled-coil region" evidence="8">
    <location>
        <begin position="619"/>
        <end position="656"/>
    </location>
</feature>
<evidence type="ECO:0000313" key="13">
    <source>
        <dbReference type="EMBL" id="RUR22821.1"/>
    </source>
</evidence>
<feature type="transmembrane region" description="Helical" evidence="9">
    <location>
        <begin position="12"/>
        <end position="31"/>
    </location>
</feature>
<dbReference type="InterPro" id="IPR029787">
    <property type="entry name" value="Nucleotide_cyclase"/>
</dbReference>
<dbReference type="InterPro" id="IPR050469">
    <property type="entry name" value="Diguanylate_Cyclase"/>
</dbReference>
<protein>
    <recommendedName>
        <fullName evidence="3">diguanylate cyclase</fullName>
        <ecNumber evidence="3">2.7.7.65</ecNumber>
    </recommendedName>
</protein>
<evidence type="ECO:0000313" key="15">
    <source>
        <dbReference type="Proteomes" id="UP000287374"/>
    </source>
</evidence>
<dbReference type="InterPro" id="IPR000160">
    <property type="entry name" value="GGDEF_dom"/>
</dbReference>
<evidence type="ECO:0000256" key="5">
    <source>
        <dbReference type="ARBA" id="ARBA00022989"/>
    </source>
</evidence>
<dbReference type="Proteomes" id="UP000287374">
    <property type="component" value="Unassembled WGS sequence"/>
</dbReference>
<dbReference type="InterPro" id="IPR006189">
    <property type="entry name" value="CHASE_dom"/>
</dbReference>
<dbReference type="GO" id="GO:0043709">
    <property type="term" value="P:cell adhesion involved in single-species biofilm formation"/>
    <property type="evidence" value="ECO:0007669"/>
    <property type="project" value="TreeGrafter"/>
</dbReference>
<reference evidence="12 14" key="1">
    <citation type="submission" date="2018-05" db="EMBL/GenBank/DDBJ databases">
        <title>Legionella qingyii sp.nov., whole genome shotgun sequence.</title>
        <authorList>
            <person name="Wu H."/>
            <person name="Zhu Q."/>
            <person name="Hu C."/>
        </authorList>
    </citation>
    <scope>NUCLEOTIDE SEQUENCE [LARGE SCALE GENOMIC DNA]</scope>
    <source>
        <strain evidence="12 14">HEB18</strain>
    </source>
</reference>
<dbReference type="OrthoDB" id="9812260at2"/>
<dbReference type="Pfam" id="PF00990">
    <property type="entry name" value="GGDEF"/>
    <property type="match status" value="1"/>
</dbReference>
<dbReference type="NCBIfam" id="TIGR00254">
    <property type="entry name" value="GGDEF"/>
    <property type="match status" value="1"/>
</dbReference>
<proteinExistence type="predicted"/>
<dbReference type="PROSITE" id="PS50887">
    <property type="entry name" value="GGDEF"/>
    <property type="match status" value="1"/>
</dbReference>
<feature type="transmembrane region" description="Helical" evidence="9">
    <location>
        <begin position="211"/>
        <end position="229"/>
    </location>
</feature>
<comment type="cofactor">
    <cofactor evidence="1">
        <name>Mg(2+)</name>
        <dbReference type="ChEBI" id="CHEBI:18420"/>
    </cofactor>
</comment>
<dbReference type="InterPro" id="IPR029016">
    <property type="entry name" value="GAF-like_dom_sf"/>
</dbReference>
<dbReference type="GO" id="GO:0007165">
    <property type="term" value="P:signal transduction"/>
    <property type="evidence" value="ECO:0007669"/>
    <property type="project" value="UniProtKB-ARBA"/>
</dbReference>
<dbReference type="Proteomes" id="UP000247152">
    <property type="component" value="Unassembled WGS sequence"/>
</dbReference>
<gene>
    <name evidence="12" type="ORF">DGG96_12380</name>
    <name evidence="13" type="ORF">ELY20_08855</name>
</gene>
<dbReference type="Gene3D" id="3.30.450.350">
    <property type="entry name" value="CHASE domain"/>
    <property type="match status" value="1"/>
</dbReference>
<dbReference type="SUPFAM" id="SSF55781">
    <property type="entry name" value="GAF domain-like"/>
    <property type="match status" value="1"/>
</dbReference>
<evidence type="ECO:0000256" key="8">
    <source>
        <dbReference type="SAM" id="Coils"/>
    </source>
</evidence>
<evidence type="ECO:0000313" key="14">
    <source>
        <dbReference type="Proteomes" id="UP000247152"/>
    </source>
</evidence>
<accession>A0A317U1Z6</accession>
<dbReference type="SUPFAM" id="SSF55073">
    <property type="entry name" value="Nucleotide cyclase"/>
    <property type="match status" value="1"/>
</dbReference>
<feature type="transmembrane region" description="Helical" evidence="9">
    <location>
        <begin position="452"/>
        <end position="478"/>
    </location>
</feature>
<dbReference type="Gene3D" id="3.30.70.270">
    <property type="match status" value="1"/>
</dbReference>
<dbReference type="PANTHER" id="PTHR45138">
    <property type="entry name" value="REGULATORY COMPONENTS OF SENSORY TRANSDUCTION SYSTEM"/>
    <property type="match status" value="1"/>
</dbReference>
<dbReference type="PROSITE" id="PS50839">
    <property type="entry name" value="CHASE"/>
    <property type="match status" value="1"/>
</dbReference>
<comment type="subcellular location">
    <subcellularLocation>
        <location evidence="2">Membrane</location>
    </subcellularLocation>
</comment>
<dbReference type="EC" id="2.7.7.65" evidence="3"/>
<evidence type="ECO:0000256" key="6">
    <source>
        <dbReference type="ARBA" id="ARBA00023136"/>
    </source>
</evidence>
<feature type="domain" description="CHASE" evidence="10">
    <location>
        <begin position="303"/>
        <end position="437"/>
    </location>
</feature>
<keyword evidence="5 9" id="KW-1133">Transmembrane helix</keyword>
<evidence type="ECO:0000256" key="9">
    <source>
        <dbReference type="SAM" id="Phobius"/>
    </source>
</evidence>
<feature type="transmembrane region" description="Helical" evidence="9">
    <location>
        <begin position="180"/>
        <end position="199"/>
    </location>
</feature>
<keyword evidence="15" id="KW-1185">Reference proteome</keyword>
<evidence type="ECO:0000256" key="7">
    <source>
        <dbReference type="ARBA" id="ARBA00034247"/>
    </source>
</evidence>
<dbReference type="InterPro" id="IPR035965">
    <property type="entry name" value="PAS-like_dom_sf"/>
</dbReference>
<organism evidence="12 14">
    <name type="scientific">Legionella qingyii</name>
    <dbReference type="NCBI Taxonomy" id="2184757"/>
    <lineage>
        <taxon>Bacteria</taxon>
        <taxon>Pseudomonadati</taxon>
        <taxon>Pseudomonadota</taxon>
        <taxon>Gammaproteobacteria</taxon>
        <taxon>Legionellales</taxon>
        <taxon>Legionellaceae</taxon>
        <taxon>Legionella</taxon>
    </lineage>
</organism>
<feature type="coiled-coil region" evidence="8">
    <location>
        <begin position="478"/>
        <end position="505"/>
    </location>
</feature>
<evidence type="ECO:0000256" key="2">
    <source>
        <dbReference type="ARBA" id="ARBA00004370"/>
    </source>
</evidence>
<dbReference type="SMART" id="SM00267">
    <property type="entry name" value="GGDEF"/>
    <property type="match status" value="1"/>
</dbReference>
<dbReference type="SUPFAM" id="SSF55785">
    <property type="entry name" value="PYP-like sensor domain (PAS domain)"/>
    <property type="match status" value="1"/>
</dbReference>
<feature type="transmembrane region" description="Helical" evidence="9">
    <location>
        <begin position="142"/>
        <end position="160"/>
    </location>
</feature>